<dbReference type="GO" id="GO:0006285">
    <property type="term" value="P:base-excision repair, AP site formation"/>
    <property type="evidence" value="ECO:0007669"/>
    <property type="project" value="TreeGrafter"/>
</dbReference>
<feature type="domain" description="HhH-GPD" evidence="7">
    <location>
        <begin position="204"/>
        <end position="356"/>
    </location>
</feature>
<dbReference type="GO" id="GO:0032131">
    <property type="term" value="F:alkylated DNA binding"/>
    <property type="evidence" value="ECO:0007669"/>
    <property type="project" value="TreeGrafter"/>
</dbReference>
<dbReference type="GO" id="GO:0043916">
    <property type="term" value="F:DNA-7-methylguanine glycosylase activity"/>
    <property type="evidence" value="ECO:0007669"/>
    <property type="project" value="TreeGrafter"/>
</dbReference>
<name>A0A226WN18_CABSO</name>
<dbReference type="eggNOG" id="COG0122">
    <property type="taxonomic scope" value="Bacteria"/>
</dbReference>
<evidence type="ECO:0000259" key="7">
    <source>
        <dbReference type="SMART" id="SM00478"/>
    </source>
</evidence>
<dbReference type="EC" id="3.2.2.21" evidence="3"/>
<dbReference type="RefSeq" id="WP_089165661.1">
    <property type="nucleotide sequence ID" value="NZ_MTHB01000275.1"/>
</dbReference>
<dbReference type="SMART" id="SM00478">
    <property type="entry name" value="ENDO3c"/>
    <property type="match status" value="1"/>
</dbReference>
<evidence type="ECO:0000256" key="4">
    <source>
        <dbReference type="ARBA" id="ARBA00022763"/>
    </source>
</evidence>
<evidence type="ECO:0000313" key="8">
    <source>
        <dbReference type="EMBL" id="OXC72594.1"/>
    </source>
</evidence>
<dbReference type="InterPro" id="IPR003265">
    <property type="entry name" value="HhH-GPD_domain"/>
</dbReference>
<dbReference type="FunFam" id="1.10.340.30:FF:000004">
    <property type="entry name" value="DNA-3-methyladenine glycosylase II"/>
    <property type="match status" value="1"/>
</dbReference>
<dbReference type="InterPro" id="IPR011257">
    <property type="entry name" value="DNA_glycosylase"/>
</dbReference>
<dbReference type="AlphaFoldDB" id="A0A226WN18"/>
<dbReference type="GO" id="GO:0006307">
    <property type="term" value="P:DNA alkylation repair"/>
    <property type="evidence" value="ECO:0007669"/>
    <property type="project" value="TreeGrafter"/>
</dbReference>
<keyword evidence="4" id="KW-0227">DNA damage</keyword>
<comment type="similarity">
    <text evidence="2">Belongs to the alkylbase DNA glycosidase AlkA family.</text>
</comment>
<evidence type="ECO:0000313" key="9">
    <source>
        <dbReference type="Proteomes" id="UP000214720"/>
    </source>
</evidence>
<accession>A0A226WN18</accession>
<feature type="compositionally biased region" description="Low complexity" evidence="6">
    <location>
        <begin position="1"/>
        <end position="13"/>
    </location>
</feature>
<evidence type="ECO:0000256" key="5">
    <source>
        <dbReference type="ARBA" id="ARBA00023204"/>
    </source>
</evidence>
<gene>
    <name evidence="8" type="ORF">BSU04_41510</name>
</gene>
<sequence length="362" mass="39161">MATARKAPAKRAASGSIAAPPSKVARRAQVKTSKVSTPEAKLANGAGHDGERKTASKKRAVNGVVHDGVAKTNGLVHARKTVRATAPSGSAKVSLKKVSSGAHGVLDVKADETEISGDATQALVRAPQNDGEIVRKSRAITAEKTVPVQTPGLSAQAARPEYWDKACADLVKRDRILKKLIPKFGPVHLINRDDPFTTLARSVVGQQISVTAAQAIWKRVEGTCPTLAPQQFIKVGPAKLQSCGLSKRKSEYILDVAQHFVSGALHVDSWTSMEDEAVISELTQIRGIGRWTAEMFLIFNLSRPDVLPLDDLGLIQAISVNYFSGEPVTRSEAREVAANWEPWRTVATWYMWRSLYPVPADH</sequence>
<dbReference type="PANTHER" id="PTHR43003:SF5">
    <property type="entry name" value="DNA-3-METHYLADENINE GLYCOSYLASE"/>
    <property type="match status" value="1"/>
</dbReference>
<evidence type="ECO:0000256" key="3">
    <source>
        <dbReference type="ARBA" id="ARBA00012000"/>
    </source>
</evidence>
<evidence type="ECO:0000256" key="6">
    <source>
        <dbReference type="SAM" id="MobiDB-lite"/>
    </source>
</evidence>
<feature type="region of interest" description="Disordered" evidence="6">
    <location>
        <begin position="1"/>
        <end position="58"/>
    </location>
</feature>
<comment type="caution">
    <text evidence="8">The sequence shown here is derived from an EMBL/GenBank/DDBJ whole genome shotgun (WGS) entry which is preliminary data.</text>
</comment>
<keyword evidence="5" id="KW-0234">DNA repair</keyword>
<dbReference type="GO" id="GO:0008725">
    <property type="term" value="F:DNA-3-methyladenine glycosylase activity"/>
    <property type="evidence" value="ECO:0007669"/>
    <property type="project" value="TreeGrafter"/>
</dbReference>
<dbReference type="GO" id="GO:0032993">
    <property type="term" value="C:protein-DNA complex"/>
    <property type="evidence" value="ECO:0007669"/>
    <property type="project" value="TreeGrafter"/>
</dbReference>
<organism evidence="8 9">
    <name type="scientific">Caballeronia sordidicola</name>
    <name type="common">Burkholderia sordidicola</name>
    <dbReference type="NCBI Taxonomy" id="196367"/>
    <lineage>
        <taxon>Bacteria</taxon>
        <taxon>Pseudomonadati</taxon>
        <taxon>Pseudomonadota</taxon>
        <taxon>Betaproteobacteria</taxon>
        <taxon>Burkholderiales</taxon>
        <taxon>Burkholderiaceae</taxon>
        <taxon>Caballeronia</taxon>
    </lineage>
</organism>
<dbReference type="Pfam" id="PF00730">
    <property type="entry name" value="HhH-GPD"/>
    <property type="match status" value="1"/>
</dbReference>
<dbReference type="PANTHER" id="PTHR43003">
    <property type="entry name" value="DNA-3-METHYLADENINE GLYCOSYLASE"/>
    <property type="match status" value="1"/>
</dbReference>
<evidence type="ECO:0000256" key="2">
    <source>
        <dbReference type="ARBA" id="ARBA00010817"/>
    </source>
</evidence>
<evidence type="ECO:0000256" key="1">
    <source>
        <dbReference type="ARBA" id="ARBA00000086"/>
    </source>
</evidence>
<dbReference type="SUPFAM" id="SSF48150">
    <property type="entry name" value="DNA-glycosylase"/>
    <property type="match status" value="1"/>
</dbReference>
<protein>
    <recommendedName>
        <fullName evidence="3">DNA-3-methyladenine glycosylase II</fullName>
        <ecNumber evidence="3">3.2.2.21</ecNumber>
    </recommendedName>
</protein>
<comment type="catalytic activity">
    <reaction evidence="1">
        <text>Hydrolysis of alkylated DNA, releasing 3-methyladenine, 3-methylguanine, 7-methylguanine and 7-methyladenine.</text>
        <dbReference type="EC" id="3.2.2.21"/>
    </reaction>
</comment>
<dbReference type="InterPro" id="IPR051912">
    <property type="entry name" value="Alkylbase_DNA_Glycosylase/TA"/>
</dbReference>
<reference evidence="9" key="1">
    <citation type="submission" date="2017-01" db="EMBL/GenBank/DDBJ databases">
        <title>Genome Analysis of Deinococcus marmoris KOPRI26562.</title>
        <authorList>
            <person name="Kim J.H."/>
            <person name="Oh H.-M."/>
        </authorList>
    </citation>
    <scope>NUCLEOTIDE SEQUENCE [LARGE SCALE GENOMIC DNA]</scope>
    <source>
        <strain evidence="9">PAMC 26633</strain>
    </source>
</reference>
<dbReference type="Gene3D" id="1.10.340.30">
    <property type="entry name" value="Hypothetical protein, domain 2"/>
    <property type="match status" value="1"/>
</dbReference>
<dbReference type="CDD" id="cd00056">
    <property type="entry name" value="ENDO3c"/>
    <property type="match status" value="1"/>
</dbReference>
<dbReference type="OrthoDB" id="9811249at2"/>
<proteinExistence type="inferred from homology"/>
<dbReference type="Proteomes" id="UP000214720">
    <property type="component" value="Unassembled WGS sequence"/>
</dbReference>
<dbReference type="Gene3D" id="1.10.1670.40">
    <property type="match status" value="1"/>
</dbReference>
<dbReference type="EMBL" id="MTHB01000275">
    <property type="protein sequence ID" value="OXC72594.1"/>
    <property type="molecule type" value="Genomic_DNA"/>
</dbReference>